<dbReference type="GO" id="GO:0019288">
    <property type="term" value="P:isopentenyl diphosphate biosynthetic process, methylerythritol 4-phosphate pathway"/>
    <property type="evidence" value="ECO:0007669"/>
    <property type="project" value="UniProtKB-UniRule"/>
</dbReference>
<dbReference type="GeneID" id="97996370"/>
<dbReference type="AlphaFoldDB" id="A0A3E2B0V2"/>
<evidence type="ECO:0000259" key="11">
    <source>
        <dbReference type="Pfam" id="PF08544"/>
    </source>
</evidence>
<comment type="similarity">
    <text evidence="1 9">Belongs to the GHMP kinase family. IspE subfamily.</text>
</comment>
<dbReference type="SUPFAM" id="SSF55060">
    <property type="entry name" value="GHMP Kinase, C-terminal domain"/>
    <property type="match status" value="1"/>
</dbReference>
<dbReference type="PANTHER" id="PTHR43527">
    <property type="entry name" value="4-DIPHOSPHOCYTIDYL-2-C-METHYL-D-ERYTHRITOL KINASE, CHLOROPLASTIC"/>
    <property type="match status" value="1"/>
</dbReference>
<evidence type="ECO:0000313" key="13">
    <source>
        <dbReference type="Proteomes" id="UP000260649"/>
    </source>
</evidence>
<dbReference type="GO" id="GO:0005524">
    <property type="term" value="F:ATP binding"/>
    <property type="evidence" value="ECO:0007669"/>
    <property type="project" value="UniProtKB-UniRule"/>
</dbReference>
<dbReference type="GO" id="GO:0016114">
    <property type="term" value="P:terpenoid biosynthetic process"/>
    <property type="evidence" value="ECO:0007669"/>
    <property type="project" value="UniProtKB-UniRule"/>
</dbReference>
<evidence type="ECO:0000256" key="1">
    <source>
        <dbReference type="ARBA" id="ARBA00009684"/>
    </source>
</evidence>
<feature type="domain" description="GHMP kinase C-terminal" evidence="11">
    <location>
        <begin position="220"/>
        <end position="278"/>
    </location>
</feature>
<dbReference type="PRINTS" id="PR00958">
    <property type="entry name" value="HOMSERKINASE"/>
</dbReference>
<reference evidence="12 13" key="1">
    <citation type="submission" date="2018-07" db="EMBL/GenBank/DDBJ databases">
        <title>GABA Modulating Bacteria of the Human Gut Microbiota.</title>
        <authorList>
            <person name="Strandwitz P."/>
            <person name="Kim K.H."/>
            <person name="Terekhova D."/>
            <person name="Liu J.K."/>
            <person name="Sharma A."/>
            <person name="Levering J."/>
            <person name="Mcdonald D."/>
            <person name="Dietrich D."/>
            <person name="Ramadhar T.R."/>
            <person name="Lekbua A."/>
            <person name="Mroue N."/>
            <person name="Liston C."/>
            <person name="Stewart E.J."/>
            <person name="Dubin M.J."/>
            <person name="Zengler K."/>
            <person name="Knight R."/>
            <person name="Gilbert J.A."/>
            <person name="Clardy J."/>
            <person name="Lewis K."/>
        </authorList>
    </citation>
    <scope>NUCLEOTIDE SEQUENCE [LARGE SCALE GENOMIC DNA]</scope>
    <source>
        <strain evidence="12 13">KLE1738</strain>
    </source>
</reference>
<evidence type="ECO:0000256" key="7">
    <source>
        <dbReference type="ARBA" id="ARBA00022840"/>
    </source>
</evidence>
<dbReference type="GO" id="GO:0050515">
    <property type="term" value="F:4-(cytidine 5'-diphospho)-2-C-methyl-D-erythritol kinase activity"/>
    <property type="evidence" value="ECO:0007669"/>
    <property type="project" value="UniProtKB-UniRule"/>
</dbReference>
<dbReference type="EC" id="2.7.1.148" evidence="2 9"/>
<dbReference type="Proteomes" id="UP000260649">
    <property type="component" value="Unassembled WGS sequence"/>
</dbReference>
<gene>
    <name evidence="9" type="primary">ispE</name>
    <name evidence="12" type="ORF">DV520_11565</name>
</gene>
<dbReference type="InterPro" id="IPR036554">
    <property type="entry name" value="GHMP_kinase_C_sf"/>
</dbReference>
<dbReference type="NCBIfam" id="TIGR00154">
    <property type="entry name" value="ispE"/>
    <property type="match status" value="1"/>
</dbReference>
<feature type="active site" evidence="9">
    <location>
        <position position="11"/>
    </location>
</feature>
<dbReference type="InterPro" id="IPR004424">
    <property type="entry name" value="IspE"/>
</dbReference>
<keyword evidence="13" id="KW-1185">Reference proteome</keyword>
<accession>A0A3E2B0V2</accession>
<dbReference type="OrthoDB" id="9809438at2"/>
<keyword evidence="9" id="KW-0414">Isoprene biosynthesis</keyword>
<dbReference type="PIRSF" id="PIRSF010376">
    <property type="entry name" value="IspE"/>
    <property type="match status" value="1"/>
</dbReference>
<dbReference type="HAMAP" id="MF_00061">
    <property type="entry name" value="IspE"/>
    <property type="match status" value="1"/>
</dbReference>
<evidence type="ECO:0000256" key="2">
    <source>
        <dbReference type="ARBA" id="ARBA00012052"/>
    </source>
</evidence>
<dbReference type="Gene3D" id="3.30.230.10">
    <property type="match status" value="1"/>
</dbReference>
<evidence type="ECO:0000256" key="9">
    <source>
        <dbReference type="HAMAP-Rule" id="MF_00061"/>
    </source>
</evidence>
<dbReference type="InterPro" id="IPR014721">
    <property type="entry name" value="Ribsml_uS5_D2-typ_fold_subgr"/>
</dbReference>
<evidence type="ECO:0000256" key="5">
    <source>
        <dbReference type="ARBA" id="ARBA00022741"/>
    </source>
</evidence>
<evidence type="ECO:0000313" key="12">
    <source>
        <dbReference type="EMBL" id="RFT05642.1"/>
    </source>
</evidence>
<dbReference type="UniPathway" id="UPA00056">
    <property type="reaction ID" value="UER00094"/>
</dbReference>
<keyword evidence="5 9" id="KW-0547">Nucleotide-binding</keyword>
<feature type="domain" description="GHMP kinase N-terminal" evidence="10">
    <location>
        <begin position="67"/>
        <end position="146"/>
    </location>
</feature>
<dbReference type="Gene3D" id="3.30.70.890">
    <property type="entry name" value="GHMP kinase, C-terminal domain"/>
    <property type="match status" value="1"/>
</dbReference>
<dbReference type="Pfam" id="PF00288">
    <property type="entry name" value="GHMP_kinases_N"/>
    <property type="match status" value="1"/>
</dbReference>
<dbReference type="Pfam" id="PF08544">
    <property type="entry name" value="GHMP_kinases_C"/>
    <property type="match status" value="1"/>
</dbReference>
<feature type="active site" evidence="9">
    <location>
        <position position="138"/>
    </location>
</feature>
<comment type="caution">
    <text evidence="12">The sequence shown here is derived from an EMBL/GenBank/DDBJ whole genome shotgun (WGS) entry which is preliminary data.</text>
</comment>
<dbReference type="SUPFAM" id="SSF54211">
    <property type="entry name" value="Ribosomal protein S5 domain 2-like"/>
    <property type="match status" value="1"/>
</dbReference>
<evidence type="ECO:0000256" key="8">
    <source>
        <dbReference type="ARBA" id="ARBA00032554"/>
    </source>
</evidence>
<dbReference type="InterPro" id="IPR020568">
    <property type="entry name" value="Ribosomal_Su5_D2-typ_SF"/>
</dbReference>
<name>A0A3E2B0V2_9FIRM</name>
<proteinExistence type="inferred from homology"/>
<dbReference type="InterPro" id="IPR013750">
    <property type="entry name" value="GHMP_kinase_C_dom"/>
</dbReference>
<evidence type="ECO:0000256" key="4">
    <source>
        <dbReference type="ARBA" id="ARBA00022679"/>
    </source>
</evidence>
<evidence type="ECO:0000256" key="6">
    <source>
        <dbReference type="ARBA" id="ARBA00022777"/>
    </source>
</evidence>
<comment type="caution">
    <text evidence="9">Lacks conserved residue(s) required for the propagation of feature annotation.</text>
</comment>
<dbReference type="PANTHER" id="PTHR43527:SF2">
    <property type="entry name" value="4-DIPHOSPHOCYTIDYL-2-C-METHYL-D-ERYTHRITOL KINASE, CHLOROPLASTIC"/>
    <property type="match status" value="1"/>
</dbReference>
<keyword evidence="6 9" id="KW-0418">Kinase</keyword>
<dbReference type="RefSeq" id="WP_117142967.1">
    <property type="nucleotide sequence ID" value="NZ_CAKXKJ010000001.1"/>
</dbReference>
<protein>
    <recommendedName>
        <fullName evidence="3 9">4-diphosphocytidyl-2-C-methyl-D-erythritol kinase</fullName>
        <shortName evidence="9">CMK</shortName>
        <ecNumber evidence="2 9">2.7.1.148</ecNumber>
    </recommendedName>
    <alternativeName>
        <fullName evidence="8 9">4-(cytidine-5'-diphospho)-2-C-methyl-D-erythritol kinase</fullName>
    </alternativeName>
</protein>
<comment type="pathway">
    <text evidence="9">Isoprenoid biosynthesis; isopentenyl diphosphate biosynthesis via DXP pathway; isopentenyl diphosphate from 1-deoxy-D-xylulose 5-phosphate: step 3/6.</text>
</comment>
<evidence type="ECO:0000259" key="10">
    <source>
        <dbReference type="Pfam" id="PF00288"/>
    </source>
</evidence>
<sequence length="292" mass="31075">MSSLTLSAPAKLNLTLDILGTRPDGYHEMEMVMQSVSLCDEIHLHLGFPGGIRAESGLRFLPNDKGNLAVAAAVAFRQATGQSWTDLRISIEKRIPVCAGTAGGSSDAAAVLRGLNLLTNAGLSLQDLARIGAAVGSDVPYCVLGGTALAQGRGETLTPLPALPACLFVLCKPRFSISTPALFREWDKKRRHLRPDTKGTLAALAQGDLLGIARRTFNVFEGVLPPHQHREIEAIKHTMIQAGALGAAMSGSGPTVFGIFSQASQAQEAWAQLREDYDEVFLAEPLVQNSIP</sequence>
<keyword evidence="4 9" id="KW-0808">Transferase</keyword>
<evidence type="ECO:0000256" key="3">
    <source>
        <dbReference type="ARBA" id="ARBA00017473"/>
    </source>
</evidence>
<dbReference type="EMBL" id="QQRQ01000039">
    <property type="protein sequence ID" value="RFT05642.1"/>
    <property type="molecule type" value="Genomic_DNA"/>
</dbReference>
<organism evidence="12 13">
    <name type="scientific">Evtepia gabavorous</name>
    <dbReference type="NCBI Taxonomy" id="2211183"/>
    <lineage>
        <taxon>Bacteria</taxon>
        <taxon>Bacillati</taxon>
        <taxon>Bacillota</taxon>
        <taxon>Clostridia</taxon>
        <taxon>Eubacteriales</taxon>
        <taxon>Evtepia</taxon>
    </lineage>
</organism>
<dbReference type="InterPro" id="IPR006204">
    <property type="entry name" value="GHMP_kinase_N_dom"/>
</dbReference>
<comment type="function">
    <text evidence="9">Catalyzes the phosphorylation of the position 2 hydroxy group of 4-diphosphocytidyl-2C-methyl-D-erythritol.</text>
</comment>
<comment type="catalytic activity">
    <reaction evidence="9">
        <text>4-CDP-2-C-methyl-D-erythritol + ATP = 4-CDP-2-C-methyl-D-erythritol 2-phosphate + ADP + H(+)</text>
        <dbReference type="Rhea" id="RHEA:18437"/>
        <dbReference type="ChEBI" id="CHEBI:15378"/>
        <dbReference type="ChEBI" id="CHEBI:30616"/>
        <dbReference type="ChEBI" id="CHEBI:57823"/>
        <dbReference type="ChEBI" id="CHEBI:57919"/>
        <dbReference type="ChEBI" id="CHEBI:456216"/>
        <dbReference type="EC" id="2.7.1.148"/>
    </reaction>
</comment>
<keyword evidence="7 9" id="KW-0067">ATP-binding</keyword>